<dbReference type="RefSeq" id="WP_285877883.1">
    <property type="nucleotide sequence ID" value="NZ_JARFYN010000004.1"/>
</dbReference>
<protein>
    <submittedName>
        <fullName evidence="1">Uncharacterized protein</fullName>
    </submittedName>
</protein>
<name>A0ABT7KC62_9HYPH</name>
<sequence>MMFPFNGLDDAEARRRLAQIARPVVTNITNRRRSDACLNFCGIPICYPGVRFYELIYYGVRELAPENHLRGKMALSTQALILIEQRVANEANRLAAANVLWFFLGTLGAHRFTSAEPAAEWRI</sequence>
<evidence type="ECO:0000313" key="1">
    <source>
        <dbReference type="EMBL" id="MDL2404963.1"/>
    </source>
</evidence>
<proteinExistence type="predicted"/>
<evidence type="ECO:0000313" key="2">
    <source>
        <dbReference type="Proteomes" id="UP001172630"/>
    </source>
</evidence>
<keyword evidence="2" id="KW-1185">Reference proteome</keyword>
<organism evidence="1 2">
    <name type="scientific">Rhizobium calliandrae</name>
    <dbReference type="NCBI Taxonomy" id="1312182"/>
    <lineage>
        <taxon>Bacteria</taxon>
        <taxon>Pseudomonadati</taxon>
        <taxon>Pseudomonadota</taxon>
        <taxon>Alphaproteobacteria</taxon>
        <taxon>Hyphomicrobiales</taxon>
        <taxon>Rhizobiaceae</taxon>
        <taxon>Rhizobium/Agrobacterium group</taxon>
        <taxon>Rhizobium</taxon>
    </lineage>
</organism>
<comment type="caution">
    <text evidence="1">The sequence shown here is derived from an EMBL/GenBank/DDBJ whole genome shotgun (WGS) entry which is preliminary data.</text>
</comment>
<reference evidence="1" key="1">
    <citation type="submission" date="2023-06" db="EMBL/GenBank/DDBJ databases">
        <title>Phylogenetic Diversity of Rhizobium strains.</title>
        <authorList>
            <person name="Moura F.T."/>
            <person name="Helene L.C.F."/>
            <person name="Hungria M."/>
        </authorList>
    </citation>
    <scope>NUCLEOTIDE SEQUENCE</scope>
    <source>
        <strain evidence="1">CCGE524</strain>
    </source>
</reference>
<accession>A0ABT7KC62</accession>
<dbReference type="EMBL" id="JARFYN010000004">
    <property type="protein sequence ID" value="MDL2404963.1"/>
    <property type="molecule type" value="Genomic_DNA"/>
</dbReference>
<dbReference type="Proteomes" id="UP001172630">
    <property type="component" value="Unassembled WGS sequence"/>
</dbReference>
<gene>
    <name evidence="1" type="ORF">PY650_04670</name>
</gene>